<sequence>MFVESKIKTKLLRQMGEAIEDFNMIESGDRVMVCLSGGKDSYTMLDLLLDVQKRAPVKFDILAVNLDQGQPGFPKHVLPEYLSARGVPFRIVERDTYSIVKRLVPEGKTYCSVCSRLRRGILYQTAVEEGCSKIALGHHADDIITTFLLNLFFIGQLKAMPPVLRSDDGRNTIIRPLAYCRERDIAEFAAEKNFPIIPCDLCGSQQNLKRARIKRLIGELEREIPHIRSSMLTALGNVTPSHLLDTKLYDFKRFAPVTGDIEAELDAALGLNEEGATELAQLSR</sequence>
<keyword evidence="2" id="KW-0963">Cytoplasm</keyword>
<dbReference type="GO" id="GO:0016740">
    <property type="term" value="F:transferase activity"/>
    <property type="evidence" value="ECO:0007669"/>
    <property type="project" value="UniProtKB-KW"/>
</dbReference>
<dbReference type="InterPro" id="IPR011063">
    <property type="entry name" value="TilS/TtcA_N"/>
</dbReference>
<evidence type="ECO:0000256" key="12">
    <source>
        <dbReference type="ARBA" id="ARBA00023014"/>
    </source>
</evidence>
<evidence type="ECO:0000256" key="8">
    <source>
        <dbReference type="ARBA" id="ARBA00022840"/>
    </source>
</evidence>
<dbReference type="EMBL" id="CBXV010000008">
    <property type="protein sequence ID" value="CDM66529.1"/>
    <property type="molecule type" value="Genomic_DNA"/>
</dbReference>
<keyword evidence="10" id="KW-0694">RNA-binding</keyword>
<evidence type="ECO:0000313" key="15">
    <source>
        <dbReference type="Proteomes" id="UP000031518"/>
    </source>
</evidence>
<evidence type="ECO:0000256" key="4">
    <source>
        <dbReference type="ARBA" id="ARBA00022679"/>
    </source>
</evidence>
<accession>A0A0B6X1V9</accession>
<protein>
    <submittedName>
        <fullName evidence="14">tRNA s(2)C-32 sulfurtransferase</fullName>
    </submittedName>
</protein>
<dbReference type="Proteomes" id="UP000031518">
    <property type="component" value="Unassembled WGS sequence"/>
</dbReference>
<dbReference type="SUPFAM" id="SSF52402">
    <property type="entry name" value="Adenine nucleotide alpha hydrolases-like"/>
    <property type="match status" value="1"/>
</dbReference>
<evidence type="ECO:0000256" key="3">
    <source>
        <dbReference type="ARBA" id="ARBA00022555"/>
    </source>
</evidence>
<evidence type="ECO:0000256" key="10">
    <source>
        <dbReference type="ARBA" id="ARBA00022884"/>
    </source>
</evidence>
<organism evidence="14 15">
    <name type="scientific">Pyrinomonas methylaliphatogenes</name>
    <dbReference type="NCBI Taxonomy" id="454194"/>
    <lineage>
        <taxon>Bacteria</taxon>
        <taxon>Pseudomonadati</taxon>
        <taxon>Acidobacteriota</taxon>
        <taxon>Blastocatellia</taxon>
        <taxon>Blastocatellales</taxon>
        <taxon>Pyrinomonadaceae</taxon>
        <taxon>Pyrinomonas</taxon>
    </lineage>
</organism>
<evidence type="ECO:0000256" key="7">
    <source>
        <dbReference type="ARBA" id="ARBA00022741"/>
    </source>
</evidence>
<evidence type="ECO:0000256" key="2">
    <source>
        <dbReference type="ARBA" id="ARBA00022490"/>
    </source>
</evidence>
<dbReference type="RefSeq" id="WP_083437840.1">
    <property type="nucleotide sequence ID" value="NZ_CBXV010000008.1"/>
</dbReference>
<name>A0A0B6X1V9_9BACT</name>
<dbReference type="InterPro" id="IPR035107">
    <property type="entry name" value="tRNA_thiolation_TtcA_Ctu1"/>
</dbReference>
<keyword evidence="15" id="KW-1185">Reference proteome</keyword>
<evidence type="ECO:0000313" key="14">
    <source>
        <dbReference type="EMBL" id="CDM66529.1"/>
    </source>
</evidence>
<dbReference type="CDD" id="cd24138">
    <property type="entry name" value="TtcA-like"/>
    <property type="match status" value="1"/>
</dbReference>
<dbReference type="AlphaFoldDB" id="A0A0B6X1V9"/>
<dbReference type="GO" id="GO:0046872">
    <property type="term" value="F:metal ion binding"/>
    <property type="evidence" value="ECO:0007669"/>
    <property type="project" value="UniProtKB-KW"/>
</dbReference>
<keyword evidence="4 14" id="KW-0808">Transferase</keyword>
<dbReference type="OrthoDB" id="9801054at2"/>
<reference evidence="14 15" key="1">
    <citation type="submission" date="2013-12" db="EMBL/GenBank/DDBJ databases">
        <authorList>
            <person name="Stott M."/>
        </authorList>
    </citation>
    <scope>NUCLEOTIDE SEQUENCE [LARGE SCALE GENOMIC DNA]</scope>
    <source>
        <strain evidence="14 15">K22</strain>
    </source>
</reference>
<evidence type="ECO:0000256" key="9">
    <source>
        <dbReference type="ARBA" id="ARBA00022842"/>
    </source>
</evidence>
<dbReference type="GO" id="GO:0008033">
    <property type="term" value="P:tRNA processing"/>
    <property type="evidence" value="ECO:0007669"/>
    <property type="project" value="UniProtKB-KW"/>
</dbReference>
<keyword evidence="7" id="KW-0547">Nucleotide-binding</keyword>
<keyword evidence="11" id="KW-0408">Iron</keyword>
<keyword evidence="6" id="KW-0479">Metal-binding</keyword>
<reference evidence="14 15" key="2">
    <citation type="submission" date="2015-01" db="EMBL/GenBank/DDBJ databases">
        <title>Complete genome sequence of Pyrinomonas methylaliphatogenes type strain K22T.</title>
        <authorList>
            <person name="Lee K.C.Y."/>
            <person name="Power J.F."/>
            <person name="Dunfield P.F."/>
            <person name="Morgan X.C."/>
            <person name="Huttenhower C."/>
            <person name="Stott M.B."/>
        </authorList>
    </citation>
    <scope>NUCLEOTIDE SEQUENCE [LARGE SCALE GENOMIC DNA]</scope>
    <source>
        <strain evidence="14 15">K22</strain>
    </source>
</reference>
<keyword evidence="5" id="KW-0819">tRNA processing</keyword>
<evidence type="ECO:0000256" key="1">
    <source>
        <dbReference type="ARBA" id="ARBA00022485"/>
    </source>
</evidence>
<evidence type="ECO:0000256" key="6">
    <source>
        <dbReference type="ARBA" id="ARBA00022723"/>
    </source>
</evidence>
<dbReference type="PANTHER" id="PTHR43686:SF1">
    <property type="entry name" value="AMINOTRAN_5 DOMAIN-CONTAINING PROTEIN"/>
    <property type="match status" value="1"/>
</dbReference>
<keyword evidence="9" id="KW-0460">Magnesium</keyword>
<dbReference type="Gene3D" id="3.40.50.620">
    <property type="entry name" value="HUPs"/>
    <property type="match status" value="1"/>
</dbReference>
<keyword evidence="8" id="KW-0067">ATP-binding</keyword>
<dbReference type="PIRSF" id="PIRSF004976">
    <property type="entry name" value="ATPase_YdaO"/>
    <property type="match status" value="1"/>
</dbReference>
<keyword evidence="1" id="KW-0004">4Fe-4S</keyword>
<dbReference type="GO" id="GO:0051539">
    <property type="term" value="F:4 iron, 4 sulfur cluster binding"/>
    <property type="evidence" value="ECO:0007669"/>
    <property type="project" value="UniProtKB-KW"/>
</dbReference>
<evidence type="ECO:0000256" key="11">
    <source>
        <dbReference type="ARBA" id="ARBA00023004"/>
    </source>
</evidence>
<gene>
    <name evidence="14" type="ORF">PYK22_02560</name>
</gene>
<dbReference type="NCBIfam" id="NF007972">
    <property type="entry name" value="PRK10696.1"/>
    <property type="match status" value="1"/>
</dbReference>
<dbReference type="Pfam" id="PF01171">
    <property type="entry name" value="ATP_bind_3"/>
    <property type="match status" value="1"/>
</dbReference>
<keyword evidence="12" id="KW-0411">Iron-sulfur</keyword>
<feature type="domain" description="tRNA(Ile)-lysidine/2-thiocytidine synthase N-terminal" evidence="13">
    <location>
        <begin position="31"/>
        <end position="214"/>
    </location>
</feature>
<dbReference type="STRING" id="454194.PYK22_02560"/>
<dbReference type="HAMAP" id="MF_01850">
    <property type="entry name" value="TtcA"/>
    <property type="match status" value="1"/>
</dbReference>
<dbReference type="InterPro" id="IPR014729">
    <property type="entry name" value="Rossmann-like_a/b/a_fold"/>
</dbReference>
<evidence type="ECO:0000256" key="5">
    <source>
        <dbReference type="ARBA" id="ARBA00022694"/>
    </source>
</evidence>
<dbReference type="InterPro" id="IPR012089">
    <property type="entry name" value="tRNA_Cyd_32_2_STrfase"/>
</dbReference>
<dbReference type="GO" id="GO:0000049">
    <property type="term" value="F:tRNA binding"/>
    <property type="evidence" value="ECO:0007669"/>
    <property type="project" value="UniProtKB-KW"/>
</dbReference>
<evidence type="ECO:0000259" key="13">
    <source>
        <dbReference type="Pfam" id="PF01171"/>
    </source>
</evidence>
<proteinExistence type="inferred from homology"/>
<keyword evidence="3" id="KW-0820">tRNA-binding</keyword>
<dbReference type="PANTHER" id="PTHR43686">
    <property type="entry name" value="SULFURTRANSFERASE-RELATED"/>
    <property type="match status" value="1"/>
</dbReference>
<dbReference type="GO" id="GO:0005524">
    <property type="term" value="F:ATP binding"/>
    <property type="evidence" value="ECO:0007669"/>
    <property type="project" value="UniProtKB-KW"/>
</dbReference>